<evidence type="ECO:0008006" key="5">
    <source>
        <dbReference type="Google" id="ProtNLM"/>
    </source>
</evidence>
<sequence length="235" mass="25223">MELRGRCVNGKTVAVGVVVMGLNLYCSSTLAWPQLLPLFLGGASCQSPEAAEPAGRQPRRVGQTQWMAQRSGSLPVVVRVGSQGVFGRKVAHKCGEIGMNHLMSGVVLLSAHNFQPDLMESNISDSSCLLGATRSSNSSRTAMRSLCSTVHCRDGMQVLTLELQVGGLPLLVYNISKSQQYPLEAGELLTLTSHTNLLVADDFNTHHPMLQSPSPANETGCTALRGHSHPTHQHM</sequence>
<organism evidence="3 4">
    <name type="scientific">Portunus trituberculatus</name>
    <name type="common">Swimming crab</name>
    <name type="synonym">Neptunus trituberculatus</name>
    <dbReference type="NCBI Taxonomy" id="210409"/>
    <lineage>
        <taxon>Eukaryota</taxon>
        <taxon>Metazoa</taxon>
        <taxon>Ecdysozoa</taxon>
        <taxon>Arthropoda</taxon>
        <taxon>Crustacea</taxon>
        <taxon>Multicrustacea</taxon>
        <taxon>Malacostraca</taxon>
        <taxon>Eumalacostraca</taxon>
        <taxon>Eucarida</taxon>
        <taxon>Decapoda</taxon>
        <taxon>Pleocyemata</taxon>
        <taxon>Brachyura</taxon>
        <taxon>Eubrachyura</taxon>
        <taxon>Portunoidea</taxon>
        <taxon>Portunidae</taxon>
        <taxon>Portuninae</taxon>
        <taxon>Portunus</taxon>
    </lineage>
</organism>
<keyword evidence="2" id="KW-0472">Membrane</keyword>
<keyword evidence="2" id="KW-1133">Transmembrane helix</keyword>
<keyword evidence="2" id="KW-0812">Transmembrane</keyword>
<feature type="compositionally biased region" description="Basic residues" evidence="1">
    <location>
        <begin position="226"/>
        <end position="235"/>
    </location>
</feature>
<name>A0A5B7FJ89_PORTR</name>
<proteinExistence type="predicted"/>
<accession>A0A5B7FJ89</accession>
<dbReference type="EMBL" id="VSRR010006759">
    <property type="protein sequence ID" value="MPC45506.1"/>
    <property type="molecule type" value="Genomic_DNA"/>
</dbReference>
<gene>
    <name evidence="3" type="ORF">E2C01_039205</name>
</gene>
<evidence type="ECO:0000313" key="3">
    <source>
        <dbReference type="EMBL" id="MPC45506.1"/>
    </source>
</evidence>
<feature type="compositionally biased region" description="Polar residues" evidence="1">
    <location>
        <begin position="211"/>
        <end position="220"/>
    </location>
</feature>
<comment type="caution">
    <text evidence="3">The sequence shown here is derived from an EMBL/GenBank/DDBJ whole genome shotgun (WGS) entry which is preliminary data.</text>
</comment>
<dbReference type="AlphaFoldDB" id="A0A5B7FJ89"/>
<evidence type="ECO:0000313" key="4">
    <source>
        <dbReference type="Proteomes" id="UP000324222"/>
    </source>
</evidence>
<feature type="transmembrane region" description="Helical" evidence="2">
    <location>
        <begin position="12"/>
        <end position="32"/>
    </location>
</feature>
<reference evidence="3 4" key="1">
    <citation type="submission" date="2019-05" db="EMBL/GenBank/DDBJ databases">
        <title>Another draft genome of Portunus trituberculatus and its Hox gene families provides insights of decapod evolution.</title>
        <authorList>
            <person name="Jeong J.-H."/>
            <person name="Song I."/>
            <person name="Kim S."/>
            <person name="Choi T."/>
            <person name="Kim D."/>
            <person name="Ryu S."/>
            <person name="Kim W."/>
        </authorList>
    </citation>
    <scope>NUCLEOTIDE SEQUENCE [LARGE SCALE GENOMIC DNA]</scope>
    <source>
        <tissue evidence="3">Muscle</tissue>
    </source>
</reference>
<protein>
    <recommendedName>
        <fullName evidence="5">Endonuclease/exonuclease/phosphatase domain-containing protein</fullName>
    </recommendedName>
</protein>
<keyword evidence="4" id="KW-1185">Reference proteome</keyword>
<evidence type="ECO:0000256" key="1">
    <source>
        <dbReference type="SAM" id="MobiDB-lite"/>
    </source>
</evidence>
<evidence type="ECO:0000256" key="2">
    <source>
        <dbReference type="SAM" id="Phobius"/>
    </source>
</evidence>
<feature type="region of interest" description="Disordered" evidence="1">
    <location>
        <begin position="210"/>
        <end position="235"/>
    </location>
</feature>
<dbReference type="Proteomes" id="UP000324222">
    <property type="component" value="Unassembled WGS sequence"/>
</dbReference>